<feature type="domain" description="HTH arsR-type" evidence="1">
    <location>
        <begin position="6"/>
        <end position="99"/>
    </location>
</feature>
<protein>
    <submittedName>
        <fullName evidence="2">Transcriptional regulator, ArsR family</fullName>
    </submittedName>
</protein>
<dbReference type="PRINTS" id="PR00778">
    <property type="entry name" value="HTHARSR"/>
</dbReference>
<dbReference type="InterPro" id="IPR036388">
    <property type="entry name" value="WH-like_DNA-bd_sf"/>
</dbReference>
<sequence>MRELHHPSCESLSLPQVLHALSDPIRLCIAAQLDCRGDLPCGTFCESAAKSTMSHHFKVLRLAGVINQRTEGTSCFNTLRRADLDARFPGLLDAILRASNRW</sequence>
<organism evidence="2 3">
    <name type="scientific">Abditibacterium utsteinense</name>
    <dbReference type="NCBI Taxonomy" id="1960156"/>
    <lineage>
        <taxon>Bacteria</taxon>
        <taxon>Pseudomonadati</taxon>
        <taxon>Abditibacteriota</taxon>
        <taxon>Abditibacteriia</taxon>
        <taxon>Abditibacteriales</taxon>
        <taxon>Abditibacteriaceae</taxon>
        <taxon>Abditibacterium</taxon>
    </lineage>
</organism>
<reference evidence="2 3" key="1">
    <citation type="journal article" date="2018" name="Syst. Appl. Microbiol.">
        <title>Abditibacterium utsteinense sp. nov., the first cultivated member of candidate phylum FBP, isolated from ice-free Antarctic soil samples.</title>
        <authorList>
            <person name="Tahon G."/>
            <person name="Tytgat B."/>
            <person name="Lebbe L."/>
            <person name="Carlier A."/>
            <person name="Willems A."/>
        </authorList>
    </citation>
    <scope>NUCLEOTIDE SEQUENCE [LARGE SCALE GENOMIC DNA]</scope>
    <source>
        <strain evidence="2 3">LMG 29911</strain>
    </source>
</reference>
<dbReference type="InParanoid" id="A0A2S8SU85"/>
<dbReference type="SMART" id="SM00418">
    <property type="entry name" value="HTH_ARSR"/>
    <property type="match status" value="1"/>
</dbReference>
<dbReference type="FunCoup" id="A0A2S8SU85">
    <property type="interactions" value="28"/>
</dbReference>
<name>A0A2S8SU85_9BACT</name>
<dbReference type="InterPro" id="IPR011991">
    <property type="entry name" value="ArsR-like_HTH"/>
</dbReference>
<dbReference type="InterPro" id="IPR036390">
    <property type="entry name" value="WH_DNA-bd_sf"/>
</dbReference>
<evidence type="ECO:0000259" key="1">
    <source>
        <dbReference type="PROSITE" id="PS50987"/>
    </source>
</evidence>
<dbReference type="OrthoDB" id="8565358at2"/>
<dbReference type="PROSITE" id="PS50987">
    <property type="entry name" value="HTH_ARSR_2"/>
    <property type="match status" value="1"/>
</dbReference>
<dbReference type="RefSeq" id="WP_105483157.1">
    <property type="nucleotide sequence ID" value="NZ_NIGF01000005.1"/>
</dbReference>
<evidence type="ECO:0000313" key="3">
    <source>
        <dbReference type="Proteomes" id="UP000237684"/>
    </source>
</evidence>
<evidence type="ECO:0000313" key="2">
    <source>
        <dbReference type="EMBL" id="PQV64362.1"/>
    </source>
</evidence>
<dbReference type="AlphaFoldDB" id="A0A2S8SU85"/>
<keyword evidence="3" id="KW-1185">Reference proteome</keyword>
<dbReference type="EMBL" id="NIGF01000005">
    <property type="protein sequence ID" value="PQV64362.1"/>
    <property type="molecule type" value="Genomic_DNA"/>
</dbReference>
<accession>A0A2S8SU85</accession>
<proteinExistence type="predicted"/>
<comment type="caution">
    <text evidence="2">The sequence shown here is derived from an EMBL/GenBank/DDBJ whole genome shotgun (WGS) entry which is preliminary data.</text>
</comment>
<dbReference type="Gene3D" id="1.10.10.10">
    <property type="entry name" value="Winged helix-like DNA-binding domain superfamily/Winged helix DNA-binding domain"/>
    <property type="match status" value="1"/>
</dbReference>
<dbReference type="InterPro" id="IPR001845">
    <property type="entry name" value="HTH_ArsR_DNA-bd_dom"/>
</dbReference>
<dbReference type="CDD" id="cd00090">
    <property type="entry name" value="HTH_ARSR"/>
    <property type="match status" value="1"/>
</dbReference>
<dbReference type="Proteomes" id="UP000237684">
    <property type="component" value="Unassembled WGS sequence"/>
</dbReference>
<dbReference type="GO" id="GO:0003700">
    <property type="term" value="F:DNA-binding transcription factor activity"/>
    <property type="evidence" value="ECO:0007669"/>
    <property type="project" value="InterPro"/>
</dbReference>
<dbReference type="SUPFAM" id="SSF46785">
    <property type="entry name" value="Winged helix' DNA-binding domain"/>
    <property type="match status" value="1"/>
</dbReference>
<gene>
    <name evidence="2" type="ORF">B1R32_10543</name>
</gene>